<feature type="domain" description="Polysaccharide biosynthesis protein CapD-like" evidence="3">
    <location>
        <begin position="278"/>
        <end position="567"/>
    </location>
</feature>
<feature type="transmembrane region" description="Helical" evidence="2">
    <location>
        <begin position="72"/>
        <end position="93"/>
    </location>
</feature>
<gene>
    <name evidence="4" type="ORF">G3574_23400</name>
</gene>
<accession>A0A6B3SSU8</accession>
<dbReference type="InterPro" id="IPR051203">
    <property type="entry name" value="Polysaccharide_Synthase-Rel"/>
</dbReference>
<keyword evidence="2" id="KW-0812">Transmembrane</keyword>
<keyword evidence="5" id="KW-1185">Reference proteome</keyword>
<dbReference type="InterPro" id="IPR036291">
    <property type="entry name" value="NAD(P)-bd_dom_sf"/>
</dbReference>
<dbReference type="Pfam" id="PF02719">
    <property type="entry name" value="Polysacc_synt_2"/>
    <property type="match status" value="1"/>
</dbReference>
<dbReference type="EMBL" id="JAAIVB010000078">
    <property type="protein sequence ID" value="NEX64040.1"/>
    <property type="molecule type" value="Genomic_DNA"/>
</dbReference>
<name>A0A6B3SSU8_9BURK</name>
<dbReference type="AlphaFoldDB" id="A0A6B3SSU8"/>
<reference evidence="4 5" key="1">
    <citation type="submission" date="2020-02" db="EMBL/GenBank/DDBJ databases">
        <authorList>
            <person name="Kim M.K."/>
        </authorList>
    </citation>
    <scope>NUCLEOTIDE SEQUENCE [LARGE SCALE GENOMIC DNA]</scope>
    <source>
        <strain evidence="4 5">17J57-3</strain>
    </source>
</reference>
<evidence type="ECO:0000256" key="1">
    <source>
        <dbReference type="ARBA" id="ARBA00007430"/>
    </source>
</evidence>
<comment type="caution">
    <text evidence="4">The sequence shown here is derived from an EMBL/GenBank/DDBJ whole genome shotgun (WGS) entry which is preliminary data.</text>
</comment>
<dbReference type="InterPro" id="IPR003869">
    <property type="entry name" value="Polysac_CapD-like"/>
</dbReference>
<protein>
    <submittedName>
        <fullName evidence="4">Polysaccharide biosynthesis protein</fullName>
    </submittedName>
</protein>
<dbReference type="Gene3D" id="3.40.50.720">
    <property type="entry name" value="NAD(P)-binding Rossmann-like Domain"/>
    <property type="match status" value="2"/>
</dbReference>
<evidence type="ECO:0000313" key="4">
    <source>
        <dbReference type="EMBL" id="NEX64040.1"/>
    </source>
</evidence>
<evidence type="ECO:0000313" key="5">
    <source>
        <dbReference type="Proteomes" id="UP000482155"/>
    </source>
</evidence>
<feature type="transmembrane region" description="Helical" evidence="2">
    <location>
        <begin position="41"/>
        <end position="65"/>
    </location>
</feature>
<keyword evidence="2" id="KW-1133">Transmembrane helix</keyword>
<sequence length="635" mass="69021">MRRSTKIAVTIAIDLVSLPLCLAVAMILRLGSVEATLRYGIYPYLVIAVITVPAFLSTGLYSAVIRYIDYRLLLATGAGLAAVIASTYALLVLFDFTELPLSALVIYWFIAFSYVVASRLSARVVLRIGSGGAHGLPSCAVGIYGAGEAGSKLALAMRGSDKYRALCFFDDHPGLDQRNVAGLKVFHSSRIADVTGMLHLSMIIIAIPSATVSERRQVMHTANTAGVKVKILCNLLELADEQISTRSIRELKIDDLLGREPIRPHQELFSRCVRAQRVLVTGGGGSIGSELCRQIMTQSPAELHVLDHCEFALYNIHQELLAAAGGIPVRAHLGSACDAGLVERIMRDFSIDTVYHAAAYKHVPLVEDNIAEGIRNNIVSAEVVANTAGKYKVKTCVLISTDKAVRPTSIMGASKRIAELIFQAANMTHGGSTRYCMVRFGNVLGSSGSVVPLFKSQIERGGPITITHPEVVRYFMSIPEAAQLVMQAGAMATGGDVFVMDMGDQVKICDLARTMIAMCGLKEKNASNPEGDIEIRFVGLRPGEKLYEELFAGKDAIPSRHPRIMTTSEYVVEPPLLAQQLAYLHVACANNDMTMIRFLVKRLVEEYQPAARAEPENVVPLPRLGPERRRKLANA</sequence>
<organism evidence="4 5">
    <name type="scientific">Noviherbaspirillum galbum</name>
    <dbReference type="NCBI Taxonomy" id="2709383"/>
    <lineage>
        <taxon>Bacteria</taxon>
        <taxon>Pseudomonadati</taxon>
        <taxon>Pseudomonadota</taxon>
        <taxon>Betaproteobacteria</taxon>
        <taxon>Burkholderiales</taxon>
        <taxon>Oxalobacteraceae</taxon>
        <taxon>Noviherbaspirillum</taxon>
    </lineage>
</organism>
<evidence type="ECO:0000256" key="2">
    <source>
        <dbReference type="SAM" id="Phobius"/>
    </source>
</evidence>
<dbReference type="SUPFAM" id="SSF51735">
    <property type="entry name" value="NAD(P)-binding Rossmann-fold domains"/>
    <property type="match status" value="2"/>
</dbReference>
<dbReference type="PANTHER" id="PTHR43318">
    <property type="entry name" value="UDP-N-ACETYLGLUCOSAMINE 4,6-DEHYDRATASE"/>
    <property type="match status" value="1"/>
</dbReference>
<feature type="transmembrane region" description="Helical" evidence="2">
    <location>
        <begin position="99"/>
        <end position="117"/>
    </location>
</feature>
<proteinExistence type="inferred from homology"/>
<dbReference type="CDD" id="cd05237">
    <property type="entry name" value="UDP_invert_4-6DH_SDR_e"/>
    <property type="match status" value="1"/>
</dbReference>
<dbReference type="Proteomes" id="UP000482155">
    <property type="component" value="Unassembled WGS sequence"/>
</dbReference>
<comment type="similarity">
    <text evidence="1">Belongs to the polysaccharide synthase family.</text>
</comment>
<dbReference type="PANTHER" id="PTHR43318:SF1">
    <property type="entry name" value="POLYSACCHARIDE BIOSYNTHESIS PROTEIN EPSC-RELATED"/>
    <property type="match status" value="1"/>
</dbReference>
<keyword evidence="2" id="KW-0472">Membrane</keyword>
<evidence type="ECO:0000259" key="3">
    <source>
        <dbReference type="Pfam" id="PF02719"/>
    </source>
</evidence>
<feature type="transmembrane region" description="Helical" evidence="2">
    <location>
        <begin position="7"/>
        <end position="29"/>
    </location>
</feature>